<evidence type="ECO:0000313" key="9">
    <source>
        <dbReference type="Proteomes" id="UP001165060"/>
    </source>
</evidence>
<feature type="transmembrane region" description="Helical" evidence="6">
    <location>
        <begin position="133"/>
        <end position="153"/>
    </location>
</feature>
<reference evidence="8 9" key="1">
    <citation type="journal article" date="2023" name="Commun. Biol.">
        <title>Genome analysis of Parmales, the sister group of diatoms, reveals the evolutionary specialization of diatoms from phago-mixotrophs to photoautotrophs.</title>
        <authorList>
            <person name="Ban H."/>
            <person name="Sato S."/>
            <person name="Yoshikawa S."/>
            <person name="Yamada K."/>
            <person name="Nakamura Y."/>
            <person name="Ichinomiya M."/>
            <person name="Sato N."/>
            <person name="Blanc-Mathieu R."/>
            <person name="Endo H."/>
            <person name="Kuwata A."/>
            <person name="Ogata H."/>
        </authorList>
    </citation>
    <scope>NUCLEOTIDE SEQUENCE [LARGE SCALE GENOMIC DNA]</scope>
</reference>
<feature type="transmembrane region" description="Helical" evidence="6">
    <location>
        <begin position="189"/>
        <end position="214"/>
    </location>
</feature>
<accession>A0ABQ6MWH8</accession>
<dbReference type="InterPro" id="IPR044644">
    <property type="entry name" value="DinF-like"/>
</dbReference>
<evidence type="ECO:0000256" key="1">
    <source>
        <dbReference type="ARBA" id="ARBA00004141"/>
    </source>
</evidence>
<evidence type="ECO:0000256" key="2">
    <source>
        <dbReference type="ARBA" id="ARBA00010199"/>
    </source>
</evidence>
<evidence type="ECO:0000256" key="3">
    <source>
        <dbReference type="ARBA" id="ARBA00022692"/>
    </source>
</evidence>
<dbReference type="Proteomes" id="UP001165060">
    <property type="component" value="Unassembled WGS sequence"/>
</dbReference>
<comment type="subcellular location">
    <subcellularLocation>
        <location evidence="1">Membrane</location>
        <topology evidence="1">Multi-pass membrane protein</topology>
    </subcellularLocation>
</comment>
<evidence type="ECO:0000313" key="8">
    <source>
        <dbReference type="EMBL" id="GMI34012.1"/>
    </source>
</evidence>
<proteinExistence type="inferred from homology"/>
<organism evidence="8 9">
    <name type="scientific">Tetraparma gracilis</name>
    <dbReference type="NCBI Taxonomy" id="2962635"/>
    <lineage>
        <taxon>Eukaryota</taxon>
        <taxon>Sar</taxon>
        <taxon>Stramenopiles</taxon>
        <taxon>Ochrophyta</taxon>
        <taxon>Bolidophyceae</taxon>
        <taxon>Parmales</taxon>
        <taxon>Triparmaceae</taxon>
        <taxon>Tetraparma</taxon>
    </lineage>
</organism>
<feature type="chain" id="PRO_5046692081" description="Polysaccharide biosynthesis protein C-terminal domain-containing protein" evidence="7">
    <location>
        <begin position="18"/>
        <end position="370"/>
    </location>
</feature>
<keyword evidence="9" id="KW-1185">Reference proteome</keyword>
<evidence type="ECO:0008006" key="10">
    <source>
        <dbReference type="Google" id="ProtNLM"/>
    </source>
</evidence>
<dbReference type="EMBL" id="BRYB01000614">
    <property type="protein sequence ID" value="GMI34012.1"/>
    <property type="molecule type" value="Genomic_DNA"/>
</dbReference>
<evidence type="ECO:0000256" key="7">
    <source>
        <dbReference type="SAM" id="SignalP"/>
    </source>
</evidence>
<feature type="transmembrane region" description="Helical" evidence="6">
    <location>
        <begin position="248"/>
        <end position="266"/>
    </location>
</feature>
<feature type="transmembrane region" description="Helical" evidence="6">
    <location>
        <begin position="165"/>
        <end position="183"/>
    </location>
</feature>
<protein>
    <recommendedName>
        <fullName evidence="10">Polysaccharide biosynthesis protein C-terminal domain-containing protein</fullName>
    </recommendedName>
</protein>
<keyword evidence="4 6" id="KW-1133">Transmembrane helix</keyword>
<evidence type="ECO:0000256" key="6">
    <source>
        <dbReference type="SAM" id="Phobius"/>
    </source>
</evidence>
<keyword evidence="3 6" id="KW-0812">Transmembrane</keyword>
<comment type="caution">
    <text evidence="8">The sequence shown here is derived from an EMBL/GenBank/DDBJ whole genome shotgun (WGS) entry which is preliminary data.</text>
</comment>
<evidence type="ECO:0000256" key="4">
    <source>
        <dbReference type="ARBA" id="ARBA00022989"/>
    </source>
</evidence>
<dbReference type="PANTHER" id="PTHR42893:SF46">
    <property type="entry name" value="PROTEIN DETOXIFICATION 44, CHLOROPLASTIC"/>
    <property type="match status" value="1"/>
</dbReference>
<keyword evidence="5 6" id="KW-0472">Membrane</keyword>
<comment type="similarity">
    <text evidence="2">Belongs to the multi antimicrobial extrusion (MATE) (TC 2.A.66.1) family.</text>
</comment>
<sequence>MAFPTLLTLSLDPLLSALDTSLCASPLSAPGSLLALSLASPPLSFVGFLFNGVLGTSVVPSLVAEERGRALSTLPPAAPGAAAPLPPSEAAELSLAVAFYAGLAASLLLAALLLLTPALSLLPPAPPLLLPYLLSRLASLPALFVLTTSLSTLRSYLDAATPLKTALLLAALNAGLSLLFLALGEGTVLGSAVGVGLATTLAEAAGAAGLLALLRRRGIVSPAFSVLAPPAGGGALGRALASAAGASFARSLCLQLALLGLAGAAARGGEGAAEAHQVLVYSALPLLLLILPLGGVVFVGDGVLQGMREFKFEARLMGVATAAAGGAVGWLELGGAEGSTVQHVWAAFAVLQSVRAAGIWGKLWGRSEAK</sequence>
<evidence type="ECO:0000256" key="5">
    <source>
        <dbReference type="ARBA" id="ARBA00023136"/>
    </source>
</evidence>
<gene>
    <name evidence="8" type="ORF">TeGR_g555</name>
</gene>
<feature type="transmembrane region" description="Helical" evidence="6">
    <location>
        <begin position="278"/>
        <end position="300"/>
    </location>
</feature>
<name>A0ABQ6MWH8_9STRA</name>
<feature type="transmembrane region" description="Helical" evidence="6">
    <location>
        <begin position="97"/>
        <end position="121"/>
    </location>
</feature>
<keyword evidence="7" id="KW-0732">Signal</keyword>
<feature type="signal peptide" evidence="7">
    <location>
        <begin position="1"/>
        <end position="17"/>
    </location>
</feature>
<dbReference type="PANTHER" id="PTHR42893">
    <property type="entry name" value="PROTEIN DETOXIFICATION 44, CHLOROPLASTIC-RELATED"/>
    <property type="match status" value="1"/>
</dbReference>
<feature type="transmembrane region" description="Helical" evidence="6">
    <location>
        <begin position="45"/>
        <end position="64"/>
    </location>
</feature>